<gene>
    <name evidence="6" type="ORF">HHK36_027755</name>
</gene>
<dbReference type="PANTHER" id="PTHR10641">
    <property type="entry name" value="MYB FAMILY TRANSCRIPTION FACTOR"/>
    <property type="match status" value="1"/>
</dbReference>
<dbReference type="OMA" id="RTHNEMK"/>
<dbReference type="GO" id="GO:0005634">
    <property type="term" value="C:nucleus"/>
    <property type="evidence" value="ECO:0007669"/>
    <property type="project" value="UniProtKB-SubCell"/>
</dbReference>
<dbReference type="PANTHER" id="PTHR10641:SF622">
    <property type="entry name" value="TRANSCRIPTION FACTOR MYB17"/>
    <property type="match status" value="1"/>
</dbReference>
<evidence type="ECO:0000256" key="1">
    <source>
        <dbReference type="ARBA" id="ARBA00004123"/>
    </source>
</evidence>
<evidence type="ECO:0000259" key="4">
    <source>
        <dbReference type="PROSITE" id="PS50090"/>
    </source>
</evidence>
<evidence type="ECO:0000259" key="5">
    <source>
        <dbReference type="PROSITE" id="PS51294"/>
    </source>
</evidence>
<dbReference type="Proteomes" id="UP000655225">
    <property type="component" value="Unassembled WGS sequence"/>
</dbReference>
<feature type="domain" description="Myb-like" evidence="4">
    <location>
        <begin position="9"/>
        <end position="87"/>
    </location>
</feature>
<evidence type="ECO:0000313" key="7">
    <source>
        <dbReference type="Proteomes" id="UP000655225"/>
    </source>
</evidence>
<dbReference type="GO" id="GO:0003677">
    <property type="term" value="F:DNA binding"/>
    <property type="evidence" value="ECO:0007669"/>
    <property type="project" value="UniProtKB-KW"/>
</dbReference>
<evidence type="ECO:0000256" key="3">
    <source>
        <dbReference type="ARBA" id="ARBA00023242"/>
    </source>
</evidence>
<organism evidence="6 7">
    <name type="scientific">Tetracentron sinense</name>
    <name type="common">Spur-leaf</name>
    <dbReference type="NCBI Taxonomy" id="13715"/>
    <lineage>
        <taxon>Eukaryota</taxon>
        <taxon>Viridiplantae</taxon>
        <taxon>Streptophyta</taxon>
        <taxon>Embryophyta</taxon>
        <taxon>Tracheophyta</taxon>
        <taxon>Spermatophyta</taxon>
        <taxon>Magnoliopsida</taxon>
        <taxon>Trochodendrales</taxon>
        <taxon>Trochodendraceae</taxon>
        <taxon>Tetracentron</taxon>
    </lineage>
</organism>
<dbReference type="PROSITE" id="PS51294">
    <property type="entry name" value="HTH_MYB"/>
    <property type="match status" value="2"/>
</dbReference>
<keyword evidence="3" id="KW-0539">Nucleus</keyword>
<dbReference type="Pfam" id="PF00249">
    <property type="entry name" value="Myb_DNA-binding"/>
    <property type="match status" value="1"/>
</dbReference>
<dbReference type="PROSITE" id="PS50090">
    <property type="entry name" value="MYB_LIKE"/>
    <property type="match status" value="1"/>
</dbReference>
<keyword evidence="7" id="KW-1185">Reference proteome</keyword>
<accession>A0A834YDS0</accession>
<protein>
    <submittedName>
        <fullName evidence="6">Uncharacterized protein</fullName>
    </submittedName>
</protein>
<dbReference type="InterPro" id="IPR017930">
    <property type="entry name" value="Myb_dom"/>
</dbReference>
<proteinExistence type="predicted"/>
<dbReference type="OrthoDB" id="2143914at2759"/>
<feature type="domain" description="HTH myb-type" evidence="5">
    <location>
        <begin position="92"/>
        <end position="114"/>
    </location>
</feature>
<reference evidence="6 7" key="1">
    <citation type="submission" date="2020-04" db="EMBL/GenBank/DDBJ databases">
        <title>Plant Genome Project.</title>
        <authorList>
            <person name="Zhang R.-G."/>
        </authorList>
    </citation>
    <scope>NUCLEOTIDE SEQUENCE [LARGE SCALE GENOMIC DNA]</scope>
    <source>
        <strain evidence="6">YNK0</strain>
        <tissue evidence="6">Leaf</tissue>
    </source>
</reference>
<dbReference type="EMBL" id="JABCRI010000021">
    <property type="protein sequence ID" value="KAF8380271.1"/>
    <property type="molecule type" value="Genomic_DNA"/>
</dbReference>
<comment type="subcellular location">
    <subcellularLocation>
        <location evidence="1">Nucleus</location>
    </subcellularLocation>
</comment>
<keyword evidence="2" id="KW-0238">DNA-binding</keyword>
<evidence type="ECO:0000256" key="2">
    <source>
        <dbReference type="ARBA" id="ARBA00023125"/>
    </source>
</evidence>
<name>A0A834YDS0_TETSI</name>
<comment type="caution">
    <text evidence="6">The sequence shown here is derived from an EMBL/GenBank/DDBJ whole genome shotgun (WGS) entry which is preliminary data.</text>
</comment>
<feature type="domain" description="HTH myb-type" evidence="5">
    <location>
        <begin position="9"/>
        <end position="91"/>
    </location>
</feature>
<dbReference type="InterPro" id="IPR001005">
    <property type="entry name" value="SANT/Myb"/>
</dbReference>
<dbReference type="SUPFAM" id="SSF46689">
    <property type="entry name" value="Homeodomain-like"/>
    <property type="match status" value="1"/>
</dbReference>
<evidence type="ECO:0000313" key="6">
    <source>
        <dbReference type="EMBL" id="KAF8380271.1"/>
    </source>
</evidence>
<dbReference type="SMART" id="SM00717">
    <property type="entry name" value="SANT"/>
    <property type="match status" value="1"/>
</dbReference>
<sequence length="114" mass="13112">MGRAPCCDKQGQKKGPWTPEEDEILVEYIKKHGHGSWRSLPKIAGLTFSSFRHARERETRAENLNGVNLSGLLRCGKSCRLRWTNYLRPDIKRGPFTLEEEKNIIQLHAILGNR</sequence>
<dbReference type="InterPro" id="IPR015495">
    <property type="entry name" value="Myb_TF_plants"/>
</dbReference>
<dbReference type="AlphaFoldDB" id="A0A834YDS0"/>
<dbReference type="Gene3D" id="1.10.10.60">
    <property type="entry name" value="Homeodomain-like"/>
    <property type="match status" value="1"/>
</dbReference>
<dbReference type="CDD" id="cd00167">
    <property type="entry name" value="SANT"/>
    <property type="match status" value="1"/>
</dbReference>
<dbReference type="InterPro" id="IPR009057">
    <property type="entry name" value="Homeodomain-like_sf"/>
</dbReference>